<evidence type="ECO:0000256" key="1">
    <source>
        <dbReference type="SAM" id="MobiDB-lite"/>
    </source>
</evidence>
<dbReference type="AlphaFoldDB" id="A0A7X1NDT9"/>
<evidence type="ECO:0000313" key="3">
    <source>
        <dbReference type="Proteomes" id="UP000484381"/>
    </source>
</evidence>
<gene>
    <name evidence="2" type="ORF">GCT13_25430</name>
</gene>
<dbReference type="EMBL" id="WHNP01000026">
    <property type="protein sequence ID" value="MPW20139.1"/>
    <property type="molecule type" value="Genomic_DNA"/>
</dbReference>
<reference evidence="2 3" key="1">
    <citation type="submission" date="2019-10" db="EMBL/GenBank/DDBJ databases">
        <title>Paraburkholderia sp. isolated from nodules of Mimosa pudica from Brazilian Atlantic Forest soils.</title>
        <authorList>
            <person name="Paulitsch F."/>
            <person name="Hungria M."/>
            <person name="Dall'Agnol R."/>
        </authorList>
    </citation>
    <scope>NUCLEOTIDE SEQUENCE [LARGE SCALE GENOMIC DNA]</scope>
    <source>
        <strain evidence="2 3">CNPSo 3157</strain>
    </source>
</reference>
<feature type="compositionally biased region" description="Pro residues" evidence="1">
    <location>
        <begin position="98"/>
        <end position="109"/>
    </location>
</feature>
<protein>
    <submittedName>
        <fullName evidence="2">Uncharacterized protein</fullName>
    </submittedName>
</protein>
<sequence>MSREQQIVEIIRQLHANGSTEFTIHQIRDAHSRHSEDWTPLPKRWEPLVGAVLRTLESTATVRGDGAGRYKLIHPIEPRSDLARPSLLDAASDDEPQLLPPGNRPPDVPPGGTDSGGGDGEGAGYREVLSHPLLFSSMPDDFDRLLARIGGRS</sequence>
<comment type="caution">
    <text evidence="2">The sequence shown here is derived from an EMBL/GenBank/DDBJ whole genome shotgun (WGS) entry which is preliminary data.</text>
</comment>
<dbReference type="RefSeq" id="WP_152762802.1">
    <property type="nucleotide sequence ID" value="NZ_WHNP01000026.1"/>
</dbReference>
<feature type="compositionally biased region" description="Gly residues" evidence="1">
    <location>
        <begin position="113"/>
        <end position="123"/>
    </location>
</feature>
<accession>A0A7X1NDT9</accession>
<proteinExistence type="predicted"/>
<dbReference type="Proteomes" id="UP000484381">
    <property type="component" value="Unassembled WGS sequence"/>
</dbReference>
<keyword evidence="3" id="KW-1185">Reference proteome</keyword>
<feature type="region of interest" description="Disordered" evidence="1">
    <location>
        <begin position="81"/>
        <end position="128"/>
    </location>
</feature>
<name>A0A7X1NDT9_9BURK</name>
<evidence type="ECO:0000313" key="2">
    <source>
        <dbReference type="EMBL" id="MPW20139.1"/>
    </source>
</evidence>
<organism evidence="2 3">
    <name type="scientific">Paraburkholderia franconis</name>
    <dbReference type="NCBI Taxonomy" id="2654983"/>
    <lineage>
        <taxon>Bacteria</taxon>
        <taxon>Pseudomonadati</taxon>
        <taxon>Pseudomonadota</taxon>
        <taxon>Betaproteobacteria</taxon>
        <taxon>Burkholderiales</taxon>
        <taxon>Burkholderiaceae</taxon>
        <taxon>Paraburkholderia</taxon>
    </lineage>
</organism>